<dbReference type="EMBL" id="JARBJD010000085">
    <property type="protein sequence ID" value="KAK2953873.1"/>
    <property type="molecule type" value="Genomic_DNA"/>
</dbReference>
<gene>
    <name evidence="1" type="ORF">BLNAU_11133</name>
</gene>
<keyword evidence="2" id="KW-1185">Reference proteome</keyword>
<sequence length="228" mass="25557">MDCSAFLNWSEDADETVQEKAVVFRSLVATLKLQPALDEYLETKAVKFLEYVHETALSSATAFLGSLGRTTDESSPDFVQSIVVLISSTSQVISSATMKMRNSSILWCSPTRRLALVKADLIPQLIITLNPQSLSFDKAVDIHTCLMKTIARSFWLATPDGLEQPEITDHDEQQSVHEIVLQQVLSPSENYILHLCVNRFWIIDGKQSGHFWTYSPVSSQSLLLIDQH</sequence>
<accession>A0ABQ9XNA5</accession>
<protein>
    <submittedName>
        <fullName evidence="1">Uncharacterized protein</fullName>
    </submittedName>
</protein>
<proteinExistence type="predicted"/>
<dbReference type="Proteomes" id="UP001281761">
    <property type="component" value="Unassembled WGS sequence"/>
</dbReference>
<reference evidence="1 2" key="1">
    <citation type="journal article" date="2022" name="bioRxiv">
        <title>Genomics of Preaxostyla Flagellates Illuminates Evolutionary Transitions and the Path Towards Mitochondrial Loss.</title>
        <authorList>
            <person name="Novak L.V.F."/>
            <person name="Treitli S.C."/>
            <person name="Pyrih J."/>
            <person name="Halakuc P."/>
            <person name="Pipaliya S.V."/>
            <person name="Vacek V."/>
            <person name="Brzon O."/>
            <person name="Soukal P."/>
            <person name="Eme L."/>
            <person name="Dacks J.B."/>
            <person name="Karnkowska A."/>
            <person name="Elias M."/>
            <person name="Hampl V."/>
        </authorList>
    </citation>
    <scope>NUCLEOTIDE SEQUENCE [LARGE SCALE GENOMIC DNA]</scope>
    <source>
        <strain evidence="1">NAU3</strain>
        <tissue evidence="1">Gut</tissue>
    </source>
</reference>
<comment type="caution">
    <text evidence="1">The sequence shown here is derived from an EMBL/GenBank/DDBJ whole genome shotgun (WGS) entry which is preliminary data.</text>
</comment>
<evidence type="ECO:0000313" key="1">
    <source>
        <dbReference type="EMBL" id="KAK2953873.1"/>
    </source>
</evidence>
<name>A0ABQ9XNA5_9EUKA</name>
<organism evidence="1 2">
    <name type="scientific">Blattamonas nauphoetae</name>
    <dbReference type="NCBI Taxonomy" id="2049346"/>
    <lineage>
        <taxon>Eukaryota</taxon>
        <taxon>Metamonada</taxon>
        <taxon>Preaxostyla</taxon>
        <taxon>Oxymonadida</taxon>
        <taxon>Blattamonas</taxon>
    </lineage>
</organism>
<evidence type="ECO:0000313" key="2">
    <source>
        <dbReference type="Proteomes" id="UP001281761"/>
    </source>
</evidence>